<evidence type="ECO:0000259" key="1">
    <source>
        <dbReference type="Pfam" id="PF13847"/>
    </source>
</evidence>
<dbReference type="SUPFAM" id="SSF53335">
    <property type="entry name" value="S-adenosyl-L-methionine-dependent methyltransferases"/>
    <property type="match status" value="1"/>
</dbReference>
<keyword evidence="3" id="KW-1185">Reference proteome</keyword>
<dbReference type="OrthoDB" id="10017101at2759"/>
<dbReference type="InterPro" id="IPR025714">
    <property type="entry name" value="Methyltranfer_dom"/>
</dbReference>
<evidence type="ECO:0000313" key="2">
    <source>
        <dbReference type="EMBL" id="KAH3686696.1"/>
    </source>
</evidence>
<sequence length="287" mass="33016">MSSISTKDQTYYTNNKYDPSISNTHRWRTVENCSEFMIPFIKPTDKILDVGCGPGTITTSLAKYVPQGQVYGIEPTEGLFQEAKDLLHQQEQSSKHINNVKFELGSAFKLPYEDNSFSIVHAHQVLIHLSDPIKALQEMIRVIKPNGLICVKDCELNSTIIYPYSEPLEYFMKEIMSSVNTKRNAASLHKQWIYEANEKYRTTETTTTKTSLELVQHSAISWCNSTTEQRKSTADMFIKRCLQSENFIKDTKFTKNQIVEAWENWSKDETGVNFSIHGEVVIRKIEH</sequence>
<dbReference type="PANTHER" id="PTHR43591:SF24">
    <property type="entry name" value="2-METHOXY-6-POLYPRENYL-1,4-BENZOQUINOL METHYLASE, MITOCHONDRIAL"/>
    <property type="match status" value="1"/>
</dbReference>
<comment type="caution">
    <text evidence="2">The sequence shown here is derived from an EMBL/GenBank/DDBJ whole genome shotgun (WGS) entry which is preliminary data.</text>
</comment>
<dbReference type="InterPro" id="IPR029063">
    <property type="entry name" value="SAM-dependent_MTases_sf"/>
</dbReference>
<dbReference type="PANTHER" id="PTHR43591">
    <property type="entry name" value="METHYLTRANSFERASE"/>
    <property type="match status" value="1"/>
</dbReference>
<dbReference type="Gene3D" id="3.40.50.150">
    <property type="entry name" value="Vaccinia Virus protein VP39"/>
    <property type="match status" value="1"/>
</dbReference>
<accession>A0A9P8QA19</accession>
<organism evidence="2 3">
    <name type="scientific">Wickerhamomyces pijperi</name>
    <name type="common">Yeast</name>
    <name type="synonym">Pichia pijperi</name>
    <dbReference type="NCBI Taxonomy" id="599730"/>
    <lineage>
        <taxon>Eukaryota</taxon>
        <taxon>Fungi</taxon>
        <taxon>Dikarya</taxon>
        <taxon>Ascomycota</taxon>
        <taxon>Saccharomycotina</taxon>
        <taxon>Saccharomycetes</taxon>
        <taxon>Phaffomycetales</taxon>
        <taxon>Wickerhamomycetaceae</taxon>
        <taxon>Wickerhamomyces</taxon>
    </lineage>
</organism>
<dbReference type="EMBL" id="JAEUBG010001265">
    <property type="protein sequence ID" value="KAH3686696.1"/>
    <property type="molecule type" value="Genomic_DNA"/>
</dbReference>
<dbReference type="AlphaFoldDB" id="A0A9P8QA19"/>
<dbReference type="Proteomes" id="UP000774326">
    <property type="component" value="Unassembled WGS sequence"/>
</dbReference>
<dbReference type="Pfam" id="PF13847">
    <property type="entry name" value="Methyltransf_31"/>
    <property type="match status" value="1"/>
</dbReference>
<feature type="domain" description="Methyltransferase" evidence="1">
    <location>
        <begin position="42"/>
        <end position="184"/>
    </location>
</feature>
<dbReference type="GO" id="GO:0008168">
    <property type="term" value="F:methyltransferase activity"/>
    <property type="evidence" value="ECO:0007669"/>
    <property type="project" value="TreeGrafter"/>
</dbReference>
<dbReference type="CDD" id="cd02440">
    <property type="entry name" value="AdoMet_MTases"/>
    <property type="match status" value="1"/>
</dbReference>
<protein>
    <recommendedName>
        <fullName evidence="1">Methyltransferase domain-containing protein</fullName>
    </recommendedName>
</protein>
<proteinExistence type="predicted"/>
<reference evidence="2" key="2">
    <citation type="submission" date="2021-01" db="EMBL/GenBank/DDBJ databases">
        <authorList>
            <person name="Schikora-Tamarit M.A."/>
        </authorList>
    </citation>
    <scope>NUCLEOTIDE SEQUENCE</scope>
    <source>
        <strain evidence="2">CBS2887</strain>
    </source>
</reference>
<evidence type="ECO:0000313" key="3">
    <source>
        <dbReference type="Proteomes" id="UP000774326"/>
    </source>
</evidence>
<reference evidence="2" key="1">
    <citation type="journal article" date="2021" name="Open Biol.">
        <title>Shared evolutionary footprints suggest mitochondrial oxidative damage underlies multiple complex I losses in fungi.</title>
        <authorList>
            <person name="Schikora-Tamarit M.A."/>
            <person name="Marcet-Houben M."/>
            <person name="Nosek J."/>
            <person name="Gabaldon T."/>
        </authorList>
    </citation>
    <scope>NUCLEOTIDE SEQUENCE</scope>
    <source>
        <strain evidence="2">CBS2887</strain>
    </source>
</reference>
<name>A0A9P8QA19_WICPI</name>
<gene>
    <name evidence="2" type="ORF">WICPIJ_002340</name>
</gene>